<evidence type="ECO:0000256" key="4">
    <source>
        <dbReference type="ARBA" id="ARBA00022801"/>
    </source>
</evidence>
<dbReference type="GeneID" id="34614600"/>
<evidence type="ECO:0000313" key="10">
    <source>
        <dbReference type="EMBL" id="OJJ43488.1"/>
    </source>
</evidence>
<dbReference type="GO" id="GO:0046513">
    <property type="term" value="P:ceramide biosynthetic process"/>
    <property type="evidence" value="ECO:0007669"/>
    <property type="project" value="TreeGrafter"/>
</dbReference>
<keyword evidence="4" id="KW-0378">Hydrolase</keyword>
<dbReference type="PANTHER" id="PTHR46187:SF1">
    <property type="entry name" value="ALKALINE PHYTOCERAMIDASE"/>
    <property type="match status" value="1"/>
</dbReference>
<dbReference type="GO" id="GO:0005789">
    <property type="term" value="C:endoplasmic reticulum membrane"/>
    <property type="evidence" value="ECO:0007669"/>
    <property type="project" value="TreeGrafter"/>
</dbReference>
<keyword evidence="11" id="KW-1185">Reference proteome</keyword>
<keyword evidence="5 9" id="KW-1133">Transmembrane helix</keyword>
<feature type="transmembrane region" description="Helical" evidence="9">
    <location>
        <begin position="97"/>
        <end position="113"/>
    </location>
</feature>
<dbReference type="AlphaFoldDB" id="A0A1L9S8J9"/>
<evidence type="ECO:0008006" key="12">
    <source>
        <dbReference type="Google" id="ProtNLM"/>
    </source>
</evidence>
<dbReference type="InterPro" id="IPR008901">
    <property type="entry name" value="ACER"/>
</dbReference>
<sequence>MSTLDNPAQSSGIWGPVTAVINFCEDDYQVTSYIAEFINTLTNIGYVYYGLCGLTVNWRRKPFADFNCQYLALIFVGIGSGAYHMSMKRSMEAVDQMSMLIGAAIVLHRVVTFDRSRGRVPLGIGLTVVLAVVFWIQQTLAMPIIHFATFAGLLLVIFLRVLGLIRSTVKDEDARKQLRSLALWGYITFSLGFIFWMIDVHCCSKLKTVRSQVGLPWAWVFEFHGWWHLFTGAGVYLYMVLVEYLHLNSMQDGYVFETAWPAILRTPVVQRDKRRE</sequence>
<evidence type="ECO:0000256" key="6">
    <source>
        <dbReference type="ARBA" id="ARBA00023136"/>
    </source>
</evidence>
<evidence type="ECO:0000256" key="7">
    <source>
        <dbReference type="PIRSR" id="PIRSR608901-1"/>
    </source>
</evidence>
<feature type="binding site" evidence="8">
    <location>
        <position position="224"/>
    </location>
    <ligand>
        <name>Zn(2+)</name>
        <dbReference type="ChEBI" id="CHEBI:29105"/>
        <note>catalytic</note>
    </ligand>
</feature>
<dbReference type="Proteomes" id="UP000184188">
    <property type="component" value="Unassembled WGS sequence"/>
</dbReference>
<dbReference type="EMBL" id="KV878352">
    <property type="protein sequence ID" value="OJJ43488.1"/>
    <property type="molecule type" value="Genomic_DNA"/>
</dbReference>
<name>A0A1L9S8J9_9EURO</name>
<evidence type="ECO:0000256" key="8">
    <source>
        <dbReference type="PIRSR" id="PIRSR608901-2"/>
    </source>
</evidence>
<accession>A0A1L9S8J9</accession>
<evidence type="ECO:0000256" key="2">
    <source>
        <dbReference type="ARBA" id="ARBA00009780"/>
    </source>
</evidence>
<dbReference type="PANTHER" id="PTHR46187">
    <property type="entry name" value="ALKALINE CERAMIDASE 3"/>
    <property type="match status" value="1"/>
</dbReference>
<evidence type="ECO:0000256" key="9">
    <source>
        <dbReference type="SAM" id="Phobius"/>
    </source>
</evidence>
<dbReference type="Pfam" id="PF05875">
    <property type="entry name" value="Ceramidase"/>
    <property type="match status" value="1"/>
</dbReference>
<dbReference type="GO" id="GO:0046514">
    <property type="term" value="P:ceramide catabolic process"/>
    <property type="evidence" value="ECO:0007669"/>
    <property type="project" value="TreeGrafter"/>
</dbReference>
<keyword evidence="6 9" id="KW-0472">Membrane</keyword>
<dbReference type="GO" id="GO:0046872">
    <property type="term" value="F:metal ion binding"/>
    <property type="evidence" value="ECO:0007669"/>
    <property type="project" value="UniProtKB-KW"/>
</dbReference>
<keyword evidence="8" id="KW-0862">Zinc</keyword>
<feature type="binding site" evidence="8">
    <location>
        <position position="228"/>
    </location>
    <ligand>
        <name>Zn(2+)</name>
        <dbReference type="ChEBI" id="CHEBI:29105"/>
        <note>catalytic</note>
    </ligand>
</feature>
<keyword evidence="7" id="KW-0479">Metal-binding</keyword>
<evidence type="ECO:0000256" key="1">
    <source>
        <dbReference type="ARBA" id="ARBA00004141"/>
    </source>
</evidence>
<feature type="binding site" evidence="8">
    <location>
        <position position="84"/>
    </location>
    <ligand>
        <name>Zn(2+)</name>
        <dbReference type="ChEBI" id="CHEBI:29105"/>
        <note>catalytic</note>
    </ligand>
</feature>
<dbReference type="GO" id="GO:0016811">
    <property type="term" value="F:hydrolase activity, acting on carbon-nitrogen (but not peptide) bonds, in linear amides"/>
    <property type="evidence" value="ECO:0007669"/>
    <property type="project" value="InterPro"/>
</dbReference>
<reference evidence="11" key="1">
    <citation type="journal article" date="2017" name="Genome Biol.">
        <title>Comparative genomics reveals high biological diversity and specific adaptations in the industrially and medically important fungal genus Aspergillus.</title>
        <authorList>
            <person name="de Vries R.P."/>
            <person name="Riley R."/>
            <person name="Wiebenga A."/>
            <person name="Aguilar-Osorio G."/>
            <person name="Amillis S."/>
            <person name="Uchima C.A."/>
            <person name="Anderluh G."/>
            <person name="Asadollahi M."/>
            <person name="Askin M."/>
            <person name="Barry K."/>
            <person name="Battaglia E."/>
            <person name="Bayram O."/>
            <person name="Benocci T."/>
            <person name="Braus-Stromeyer S.A."/>
            <person name="Caldana C."/>
            <person name="Canovas D."/>
            <person name="Cerqueira G.C."/>
            <person name="Chen F."/>
            <person name="Chen W."/>
            <person name="Choi C."/>
            <person name="Clum A."/>
            <person name="Dos Santos R.A."/>
            <person name="Damasio A.R."/>
            <person name="Diallinas G."/>
            <person name="Emri T."/>
            <person name="Fekete E."/>
            <person name="Flipphi M."/>
            <person name="Freyberg S."/>
            <person name="Gallo A."/>
            <person name="Gournas C."/>
            <person name="Habgood R."/>
            <person name="Hainaut M."/>
            <person name="Harispe M.L."/>
            <person name="Henrissat B."/>
            <person name="Hilden K.S."/>
            <person name="Hope R."/>
            <person name="Hossain A."/>
            <person name="Karabika E."/>
            <person name="Karaffa L."/>
            <person name="Karanyi Z."/>
            <person name="Krasevec N."/>
            <person name="Kuo A."/>
            <person name="Kusch H."/>
            <person name="LaButti K."/>
            <person name="Lagendijk E.L."/>
            <person name="Lapidus A."/>
            <person name="Levasseur A."/>
            <person name="Lindquist E."/>
            <person name="Lipzen A."/>
            <person name="Logrieco A.F."/>
            <person name="MacCabe A."/>
            <person name="Maekelae M.R."/>
            <person name="Malavazi I."/>
            <person name="Melin P."/>
            <person name="Meyer V."/>
            <person name="Mielnichuk N."/>
            <person name="Miskei M."/>
            <person name="Molnar A.P."/>
            <person name="Mule G."/>
            <person name="Ngan C.Y."/>
            <person name="Orejas M."/>
            <person name="Orosz E."/>
            <person name="Ouedraogo J.P."/>
            <person name="Overkamp K.M."/>
            <person name="Park H.-S."/>
            <person name="Perrone G."/>
            <person name="Piumi F."/>
            <person name="Punt P.J."/>
            <person name="Ram A.F."/>
            <person name="Ramon A."/>
            <person name="Rauscher S."/>
            <person name="Record E."/>
            <person name="Riano-Pachon D.M."/>
            <person name="Robert V."/>
            <person name="Roehrig J."/>
            <person name="Ruller R."/>
            <person name="Salamov A."/>
            <person name="Salih N.S."/>
            <person name="Samson R.A."/>
            <person name="Sandor E."/>
            <person name="Sanguinetti M."/>
            <person name="Schuetze T."/>
            <person name="Sepcic K."/>
            <person name="Shelest E."/>
            <person name="Sherlock G."/>
            <person name="Sophianopoulou V."/>
            <person name="Squina F.M."/>
            <person name="Sun H."/>
            <person name="Susca A."/>
            <person name="Todd R.B."/>
            <person name="Tsang A."/>
            <person name="Unkles S.E."/>
            <person name="van de Wiele N."/>
            <person name="van Rossen-Uffink D."/>
            <person name="Oliveira J.V."/>
            <person name="Vesth T.C."/>
            <person name="Visser J."/>
            <person name="Yu J.-H."/>
            <person name="Zhou M."/>
            <person name="Andersen M.R."/>
            <person name="Archer D.B."/>
            <person name="Baker S.E."/>
            <person name="Benoit I."/>
            <person name="Brakhage A.A."/>
            <person name="Braus G.H."/>
            <person name="Fischer R."/>
            <person name="Frisvad J.C."/>
            <person name="Goldman G.H."/>
            <person name="Houbraken J."/>
            <person name="Oakley B."/>
            <person name="Pocsi I."/>
            <person name="Scazzocchio C."/>
            <person name="Seiboth B."/>
            <person name="vanKuyk P.A."/>
            <person name="Wortman J."/>
            <person name="Dyer P.S."/>
            <person name="Grigoriev I.V."/>
        </authorList>
    </citation>
    <scope>NUCLEOTIDE SEQUENCE [LARGE SCALE GENOMIC DNA]</scope>
    <source>
        <strain evidence="11">CBS 506.65</strain>
    </source>
</reference>
<comment type="similarity">
    <text evidence="2">Belongs to the alkaline ceramidase family.</text>
</comment>
<feature type="transmembrane region" description="Helical" evidence="9">
    <location>
        <begin position="181"/>
        <end position="198"/>
    </location>
</feature>
<dbReference type="STRING" id="1073090.A0A1L9S8J9"/>
<feature type="transmembrane region" description="Helical" evidence="9">
    <location>
        <begin position="144"/>
        <end position="169"/>
    </location>
</feature>
<feature type="transmembrane region" description="Helical" evidence="9">
    <location>
        <begin position="120"/>
        <end position="138"/>
    </location>
</feature>
<feature type="transmembrane region" description="Helical" evidence="9">
    <location>
        <begin position="68"/>
        <end position="85"/>
    </location>
</feature>
<comment type="subcellular location">
    <subcellularLocation>
        <location evidence="1">Membrane</location>
        <topology evidence="1">Multi-pass membrane protein</topology>
    </subcellularLocation>
</comment>
<dbReference type="OrthoDB" id="187171at2759"/>
<feature type="binding site" evidence="7">
    <location>
        <position position="36"/>
    </location>
    <ligand>
        <name>Ca(2+)</name>
        <dbReference type="ChEBI" id="CHEBI:29108"/>
    </ligand>
</feature>
<evidence type="ECO:0000313" key="11">
    <source>
        <dbReference type="Proteomes" id="UP000184188"/>
    </source>
</evidence>
<protein>
    <recommendedName>
        <fullName evidence="12">Alkaline phytoceramidase</fullName>
    </recommendedName>
</protein>
<dbReference type="RefSeq" id="XP_022577998.1">
    <property type="nucleotide sequence ID" value="XM_022728136.1"/>
</dbReference>
<evidence type="ECO:0000256" key="3">
    <source>
        <dbReference type="ARBA" id="ARBA00022692"/>
    </source>
</evidence>
<feature type="transmembrane region" description="Helical" evidence="9">
    <location>
        <begin position="225"/>
        <end position="245"/>
    </location>
</feature>
<proteinExistence type="inferred from homology"/>
<dbReference type="VEuPathDB" id="FungiDB:ASPZODRAFT_28499"/>
<gene>
    <name evidence="10" type="ORF">ASPZODRAFT_28499</name>
</gene>
<organism evidence="10 11">
    <name type="scientific">Penicilliopsis zonata CBS 506.65</name>
    <dbReference type="NCBI Taxonomy" id="1073090"/>
    <lineage>
        <taxon>Eukaryota</taxon>
        <taxon>Fungi</taxon>
        <taxon>Dikarya</taxon>
        <taxon>Ascomycota</taxon>
        <taxon>Pezizomycotina</taxon>
        <taxon>Eurotiomycetes</taxon>
        <taxon>Eurotiomycetidae</taxon>
        <taxon>Eurotiales</taxon>
        <taxon>Aspergillaceae</taxon>
        <taxon>Penicilliopsis</taxon>
    </lineage>
</organism>
<comment type="cofactor">
    <cofactor evidence="8">
        <name>Zn(2+)</name>
        <dbReference type="ChEBI" id="CHEBI:29105"/>
    </cofactor>
</comment>
<keyword evidence="7" id="KW-0106">Calcium</keyword>
<evidence type="ECO:0000256" key="5">
    <source>
        <dbReference type="ARBA" id="ARBA00022989"/>
    </source>
</evidence>
<keyword evidence="3 9" id="KW-0812">Transmembrane</keyword>
<feature type="binding site" evidence="7">
    <location>
        <position position="25"/>
    </location>
    <ligand>
        <name>Ca(2+)</name>
        <dbReference type="ChEBI" id="CHEBI:29108"/>
    </ligand>
</feature>